<name>A0ABQ9EK78_TEGGR</name>
<evidence type="ECO:0000313" key="8">
    <source>
        <dbReference type="Proteomes" id="UP001217089"/>
    </source>
</evidence>
<dbReference type="PROSITE" id="PS50004">
    <property type="entry name" value="C2"/>
    <property type="match status" value="1"/>
</dbReference>
<evidence type="ECO:0000259" key="6">
    <source>
        <dbReference type="PROSITE" id="PS50004"/>
    </source>
</evidence>
<keyword evidence="2" id="KW-0812">Transmembrane</keyword>
<reference evidence="7 8" key="1">
    <citation type="submission" date="2022-12" db="EMBL/GenBank/DDBJ databases">
        <title>Chromosome-level genome of Tegillarca granosa.</title>
        <authorList>
            <person name="Kim J."/>
        </authorList>
    </citation>
    <scope>NUCLEOTIDE SEQUENCE [LARGE SCALE GENOMIC DNA]</scope>
    <source>
        <strain evidence="7">Teg-2019</strain>
        <tissue evidence="7">Adductor muscle</tissue>
    </source>
</reference>
<keyword evidence="3" id="KW-0677">Repeat</keyword>
<keyword evidence="8" id="KW-1185">Reference proteome</keyword>
<evidence type="ECO:0000256" key="1">
    <source>
        <dbReference type="ARBA" id="ARBA00004167"/>
    </source>
</evidence>
<organism evidence="7 8">
    <name type="scientific">Tegillarca granosa</name>
    <name type="common">Malaysian cockle</name>
    <name type="synonym">Anadara granosa</name>
    <dbReference type="NCBI Taxonomy" id="220873"/>
    <lineage>
        <taxon>Eukaryota</taxon>
        <taxon>Metazoa</taxon>
        <taxon>Spiralia</taxon>
        <taxon>Lophotrochozoa</taxon>
        <taxon>Mollusca</taxon>
        <taxon>Bivalvia</taxon>
        <taxon>Autobranchia</taxon>
        <taxon>Pteriomorphia</taxon>
        <taxon>Arcoida</taxon>
        <taxon>Arcoidea</taxon>
        <taxon>Arcidae</taxon>
        <taxon>Tegillarca</taxon>
    </lineage>
</organism>
<dbReference type="CDD" id="cd04017">
    <property type="entry name" value="C2D_Ferlin"/>
    <property type="match status" value="1"/>
</dbReference>
<dbReference type="Pfam" id="PF00168">
    <property type="entry name" value="C2"/>
    <property type="match status" value="1"/>
</dbReference>
<dbReference type="PANTHER" id="PTHR12546:SF60">
    <property type="entry name" value="MISFIRE, ISOFORM F"/>
    <property type="match status" value="1"/>
</dbReference>
<dbReference type="SUPFAM" id="SSF49562">
    <property type="entry name" value="C2 domain (Calcium/lipid-binding domain, CaLB)"/>
    <property type="match status" value="1"/>
</dbReference>
<evidence type="ECO:0000256" key="2">
    <source>
        <dbReference type="ARBA" id="ARBA00022692"/>
    </source>
</evidence>
<comment type="caution">
    <text evidence="7">The sequence shown here is derived from an EMBL/GenBank/DDBJ whole genome shotgun (WGS) entry which is preliminary data.</text>
</comment>
<dbReference type="Gene3D" id="2.60.40.150">
    <property type="entry name" value="C2 domain"/>
    <property type="match status" value="1"/>
</dbReference>
<keyword evidence="5" id="KW-0472">Membrane</keyword>
<dbReference type="InterPro" id="IPR037721">
    <property type="entry name" value="Ferlin"/>
</dbReference>
<gene>
    <name evidence="7" type="ORF">KUTeg_016219</name>
</gene>
<sequence length="213" mass="24041">MANVKKAFTGEGKDLVDPYVSVSFAGHRNAAGRLEEYFLFGCFLEASMIDKKLGDKPVHFEVSIEKQNFQLRAHMYQARSLIGSDASGLSDPFARVAFAEQSVCTQVIEETLSPTWDEMLILNEVSMYGLMQEITDDPPAIVVELFDQDQVGKAEFIGRAVAKPVVKMSNEEYEQPKFPPRLEWWDIYRGSEKAGELLAAFELLQVKIKQFAF</sequence>
<dbReference type="EMBL" id="JARBDR010000813">
    <property type="protein sequence ID" value="KAJ8305674.1"/>
    <property type="molecule type" value="Genomic_DNA"/>
</dbReference>
<comment type="subcellular location">
    <subcellularLocation>
        <location evidence="1">Membrane</location>
        <topology evidence="1">Single-pass membrane protein</topology>
    </subcellularLocation>
</comment>
<dbReference type="Proteomes" id="UP001217089">
    <property type="component" value="Unassembled WGS sequence"/>
</dbReference>
<keyword evidence="4" id="KW-1133">Transmembrane helix</keyword>
<evidence type="ECO:0000256" key="3">
    <source>
        <dbReference type="ARBA" id="ARBA00022737"/>
    </source>
</evidence>
<dbReference type="InterPro" id="IPR000008">
    <property type="entry name" value="C2_dom"/>
</dbReference>
<evidence type="ECO:0000256" key="5">
    <source>
        <dbReference type="ARBA" id="ARBA00023136"/>
    </source>
</evidence>
<dbReference type="InterPro" id="IPR035892">
    <property type="entry name" value="C2_domain_sf"/>
</dbReference>
<accession>A0ABQ9EK78</accession>
<dbReference type="PANTHER" id="PTHR12546">
    <property type="entry name" value="FER-1-LIKE"/>
    <property type="match status" value="1"/>
</dbReference>
<evidence type="ECO:0000313" key="7">
    <source>
        <dbReference type="EMBL" id="KAJ8305674.1"/>
    </source>
</evidence>
<proteinExistence type="predicted"/>
<protein>
    <recommendedName>
        <fullName evidence="6">C2 domain-containing protein</fullName>
    </recommendedName>
</protein>
<dbReference type="SMART" id="SM00239">
    <property type="entry name" value="C2"/>
    <property type="match status" value="1"/>
</dbReference>
<feature type="domain" description="C2" evidence="6">
    <location>
        <begin position="52"/>
        <end position="178"/>
    </location>
</feature>
<evidence type="ECO:0000256" key="4">
    <source>
        <dbReference type="ARBA" id="ARBA00022989"/>
    </source>
</evidence>
<dbReference type="InterPro" id="IPR037723">
    <property type="entry name" value="C2D_Ferlin"/>
</dbReference>